<accession>A0A2T4B757</accession>
<dbReference type="Proteomes" id="UP000241546">
    <property type="component" value="Unassembled WGS sequence"/>
</dbReference>
<dbReference type="RefSeq" id="XP_024748438.1">
    <property type="nucleotide sequence ID" value="XM_024890910.1"/>
</dbReference>
<keyword evidence="3" id="KW-1185">Reference proteome</keyword>
<proteinExistence type="predicted"/>
<dbReference type="SUPFAM" id="SSF56112">
    <property type="entry name" value="Protein kinase-like (PK-like)"/>
    <property type="match status" value="1"/>
</dbReference>
<dbReference type="OrthoDB" id="8300194at2759"/>
<protein>
    <submittedName>
        <fullName evidence="2">Kinase-like protein</fullName>
    </submittedName>
</protein>
<dbReference type="Gene3D" id="3.90.1200.10">
    <property type="match status" value="1"/>
</dbReference>
<evidence type="ECO:0000313" key="2">
    <source>
        <dbReference type="EMBL" id="PTB65118.1"/>
    </source>
</evidence>
<dbReference type="InterPro" id="IPR051678">
    <property type="entry name" value="AGP_Transferase"/>
</dbReference>
<dbReference type="AlphaFoldDB" id="A0A2T4B757"/>
<organism evidence="2 3">
    <name type="scientific">Trichoderma citrinoviride</name>
    <dbReference type="NCBI Taxonomy" id="58853"/>
    <lineage>
        <taxon>Eukaryota</taxon>
        <taxon>Fungi</taxon>
        <taxon>Dikarya</taxon>
        <taxon>Ascomycota</taxon>
        <taxon>Pezizomycotina</taxon>
        <taxon>Sordariomycetes</taxon>
        <taxon>Hypocreomycetidae</taxon>
        <taxon>Hypocreales</taxon>
        <taxon>Hypocreaceae</taxon>
        <taxon>Trichoderma</taxon>
    </lineage>
</organism>
<name>A0A2T4B757_9HYPO</name>
<gene>
    <name evidence="2" type="ORF">BBK36DRAFT_1122130</name>
</gene>
<feature type="domain" description="Aminoglycoside phosphotransferase" evidence="1">
    <location>
        <begin position="103"/>
        <end position="243"/>
    </location>
</feature>
<dbReference type="GeneID" id="36599028"/>
<evidence type="ECO:0000259" key="1">
    <source>
        <dbReference type="Pfam" id="PF01636"/>
    </source>
</evidence>
<keyword evidence="2" id="KW-0808">Transferase</keyword>
<dbReference type="Pfam" id="PF01636">
    <property type="entry name" value="APH"/>
    <property type="match status" value="1"/>
</dbReference>
<evidence type="ECO:0000313" key="3">
    <source>
        <dbReference type="Proteomes" id="UP000241546"/>
    </source>
</evidence>
<dbReference type="CDD" id="cd05120">
    <property type="entry name" value="APH_ChoK_like"/>
    <property type="match status" value="1"/>
</dbReference>
<dbReference type="InterPro" id="IPR002575">
    <property type="entry name" value="Aminoglycoside_PTrfase"/>
</dbReference>
<dbReference type="EMBL" id="KZ680215">
    <property type="protein sequence ID" value="PTB65118.1"/>
    <property type="molecule type" value="Genomic_DNA"/>
</dbReference>
<keyword evidence="2" id="KW-0418">Kinase</keyword>
<sequence length="290" mass="32869">MNPYIADPDHIPKSDLYADVPHYGRYSPKPDDFRVDIQHVNSSSQESLQYWAGVVGLCTESNMIYPADANEGRDVFALGSVIVKSSHRHQSPKIDHTYADANEIEAIAIAKRVLEGVRLPNIYFSGKINGRPVLVQERLPGVSLEVARPYLSEAQKAAFKRQAREILLQMHAVKPPSNRQTRDHIVPDPNIMTNGPLNSEEAQILFSKDIDQDLGFMHNDFTPSNCIVDNDRIVGLIDWEMAGFFGWKAAGEVHCQIRCPRRKDFARAYLSEERLRDILWWNDLYDGAVP</sequence>
<dbReference type="PANTHER" id="PTHR21310">
    <property type="entry name" value="AMINOGLYCOSIDE PHOSPHOTRANSFERASE-RELATED-RELATED"/>
    <property type="match status" value="1"/>
</dbReference>
<reference evidence="3" key="1">
    <citation type="submission" date="2016-07" db="EMBL/GenBank/DDBJ databases">
        <title>Multiple horizontal gene transfer events from other fungi enriched the ability of initially mycotrophic Trichoderma (Ascomycota) to feed on dead plant biomass.</title>
        <authorList>
            <consortium name="DOE Joint Genome Institute"/>
            <person name="Atanasova L."/>
            <person name="Chenthamara K."/>
            <person name="Zhang J."/>
            <person name="Grujic M."/>
            <person name="Henrissat B."/>
            <person name="Kuo A."/>
            <person name="Aerts A."/>
            <person name="Salamov A."/>
            <person name="Lipzen A."/>
            <person name="Labutti K."/>
            <person name="Barry K."/>
            <person name="Miao Y."/>
            <person name="Rahimi M.J."/>
            <person name="Shen Q."/>
            <person name="Grigoriev I.V."/>
            <person name="Kubicek C.P."/>
            <person name="Druzhinina I.S."/>
        </authorList>
    </citation>
    <scope>NUCLEOTIDE SEQUENCE [LARGE SCALE GENOMIC DNA]</scope>
    <source>
        <strain evidence="3">TUCIM 6016</strain>
    </source>
</reference>
<dbReference type="GO" id="GO:0016301">
    <property type="term" value="F:kinase activity"/>
    <property type="evidence" value="ECO:0007669"/>
    <property type="project" value="UniProtKB-KW"/>
</dbReference>
<dbReference type="PANTHER" id="PTHR21310:SF15">
    <property type="entry name" value="AMINOGLYCOSIDE PHOSPHOTRANSFERASE DOMAIN-CONTAINING PROTEIN"/>
    <property type="match status" value="1"/>
</dbReference>
<dbReference type="InterPro" id="IPR011009">
    <property type="entry name" value="Kinase-like_dom_sf"/>
</dbReference>